<proteinExistence type="predicted"/>
<dbReference type="SUPFAM" id="SSF101152">
    <property type="entry name" value="Mob1/phocein"/>
    <property type="match status" value="1"/>
</dbReference>
<dbReference type="Proteomes" id="UP000311382">
    <property type="component" value="Unassembled WGS sequence"/>
</dbReference>
<feature type="binding site" evidence="1">
    <location>
        <position position="104"/>
    </location>
    <ligand>
        <name>Zn(2+)</name>
        <dbReference type="ChEBI" id="CHEBI:29105"/>
    </ligand>
</feature>
<gene>
    <name evidence="2" type="ORF">DMC30DRAFT_374292</name>
</gene>
<feature type="binding site" evidence="1">
    <location>
        <position position="109"/>
    </location>
    <ligand>
        <name>Zn(2+)</name>
        <dbReference type="ChEBI" id="CHEBI:29105"/>
    </ligand>
</feature>
<dbReference type="STRING" id="5288.A0A5C5G043"/>
<dbReference type="AlphaFoldDB" id="A0A5C5G043"/>
<reference evidence="2 3" key="1">
    <citation type="submission" date="2019-03" db="EMBL/GenBank/DDBJ databases">
        <title>Rhodosporidium diobovatum UCD-FST 08-225 genome sequencing, assembly, and annotation.</title>
        <authorList>
            <person name="Fakankun I.U."/>
            <person name="Fristensky B."/>
            <person name="Levin D.B."/>
        </authorList>
    </citation>
    <scope>NUCLEOTIDE SEQUENCE [LARGE SCALE GENOMIC DNA]</scope>
    <source>
        <strain evidence="2 3">UCD-FST 08-225</strain>
    </source>
</reference>
<dbReference type="OrthoDB" id="8170117at2759"/>
<evidence type="ECO:0000256" key="1">
    <source>
        <dbReference type="PIRSR" id="PIRSR605301-1"/>
    </source>
</evidence>
<dbReference type="Gene3D" id="1.20.140.30">
    <property type="entry name" value="MOB kinase activator"/>
    <property type="match status" value="1"/>
</dbReference>
<dbReference type="InterPro" id="IPR005301">
    <property type="entry name" value="MOB_kinase_act_fam"/>
</dbReference>
<comment type="caution">
    <text evidence="2">The sequence shown here is derived from an EMBL/GenBank/DDBJ whole genome shotgun (WGS) entry which is preliminary data.</text>
</comment>
<accession>A0A5C5G043</accession>
<evidence type="ECO:0000313" key="2">
    <source>
        <dbReference type="EMBL" id="TNY22467.1"/>
    </source>
</evidence>
<dbReference type="Pfam" id="PF03637">
    <property type="entry name" value="Mob1_phocein"/>
    <property type="match status" value="1"/>
</dbReference>
<dbReference type="SMART" id="SM01388">
    <property type="entry name" value="Mob1_phocein"/>
    <property type="match status" value="1"/>
</dbReference>
<dbReference type="EMBL" id="SOZI01000025">
    <property type="protein sequence ID" value="TNY22467.1"/>
    <property type="molecule type" value="Genomic_DNA"/>
</dbReference>
<keyword evidence="3" id="KW-1185">Reference proteome</keyword>
<keyword evidence="1" id="KW-0479">Metal-binding</keyword>
<keyword evidence="1" id="KW-0862">Zinc</keyword>
<dbReference type="InterPro" id="IPR036703">
    <property type="entry name" value="MOB_kinase_act_sf"/>
</dbReference>
<protein>
    <submittedName>
        <fullName evidence="2">Putative MOB1 protein</fullName>
    </submittedName>
</protein>
<name>A0A5C5G043_9BASI</name>
<dbReference type="PANTHER" id="PTHR22599">
    <property type="entry name" value="MPS ONE BINDER KINASE ACTIVATOR-LIKE MOB"/>
    <property type="match status" value="1"/>
</dbReference>
<evidence type="ECO:0000313" key="3">
    <source>
        <dbReference type="Proteomes" id="UP000311382"/>
    </source>
</evidence>
<organism evidence="2 3">
    <name type="scientific">Rhodotorula diobovata</name>
    <dbReference type="NCBI Taxonomy" id="5288"/>
    <lineage>
        <taxon>Eukaryota</taxon>
        <taxon>Fungi</taxon>
        <taxon>Dikarya</taxon>
        <taxon>Basidiomycota</taxon>
        <taxon>Pucciniomycotina</taxon>
        <taxon>Microbotryomycetes</taxon>
        <taxon>Sporidiobolales</taxon>
        <taxon>Sporidiobolaceae</taxon>
        <taxon>Rhodotorula</taxon>
    </lineage>
</organism>
<feature type="binding site" evidence="1">
    <location>
        <position position="191"/>
    </location>
    <ligand>
        <name>Zn(2+)</name>
        <dbReference type="ChEBI" id="CHEBI:29105"/>
    </ligand>
</feature>
<feature type="binding site" evidence="1">
    <location>
        <position position="186"/>
    </location>
    <ligand>
        <name>Zn(2+)</name>
        <dbReference type="ChEBI" id="CHEBI:29105"/>
    </ligand>
</feature>
<sequence>MSFFGTVGGLAKNRTFKPRRANGDNSTRAYQLKKYAEATRVLFSACHRRECAHPSKRTRRLGSGNLRMAVLLPEGEDLNEWLAVNTVDFFNQINMLYGCVTEFCTPQECPVMCAGPRFEYHWQDGVHFKKPTKMSAPEYVDHLMNWVQGMLDDEAIFPSKIGVPFPKTFQATVKSIVRRLFRVYAHLYNHHFAQLCALSIEAHLNTSFAHFLLFVDEFKLIEKKELAPLAELNASILSR</sequence>